<keyword evidence="7" id="KW-1185">Reference proteome</keyword>
<dbReference type="PROSITE" id="PS50043">
    <property type="entry name" value="HTH_LUXR_2"/>
    <property type="match status" value="1"/>
</dbReference>
<evidence type="ECO:0000259" key="5">
    <source>
        <dbReference type="PROSITE" id="PS50110"/>
    </source>
</evidence>
<dbReference type="Pfam" id="PF00196">
    <property type="entry name" value="GerE"/>
    <property type="match status" value="1"/>
</dbReference>
<dbReference type="CDD" id="cd06170">
    <property type="entry name" value="LuxR_C_like"/>
    <property type="match status" value="1"/>
</dbReference>
<dbReference type="Gene3D" id="1.10.10.10">
    <property type="entry name" value="Winged helix-like DNA-binding domain superfamily/Winged helix DNA-binding domain"/>
    <property type="match status" value="1"/>
</dbReference>
<feature type="modified residue" description="4-aspartylphosphate" evidence="3">
    <location>
        <position position="71"/>
    </location>
</feature>
<dbReference type="SMART" id="SM00448">
    <property type="entry name" value="REC"/>
    <property type="match status" value="1"/>
</dbReference>
<dbReference type="InterPro" id="IPR016032">
    <property type="entry name" value="Sig_transdc_resp-reg_C-effctor"/>
</dbReference>
<sequence length="231" mass="25099">MEWSDEVRGNDGGGAVVSVGIVDNDAITLYALRAIIPRMPGMRPAWEATTGREAFIRCVEDDDRPDVLLVDMGLADMPGPLLCRLIRSAAPRPPMLAITSYPIELYASDAAEAGAQGIIGKTDMRDLQRAIRIVAAGGTVPSQAASDVRFDDAGTAFRRIRRTPAEPAATLTWPEMEVLNLSAQGLNLNEIARRLGVQPPTARSHARHARIKLNARTLGEALVKWNQAKRR</sequence>
<dbReference type="InterPro" id="IPR001789">
    <property type="entry name" value="Sig_transdc_resp-reg_receiver"/>
</dbReference>
<comment type="caution">
    <text evidence="6">The sequence shown here is derived from an EMBL/GenBank/DDBJ whole genome shotgun (WGS) entry which is preliminary data.</text>
</comment>
<dbReference type="PANTHER" id="PTHR43214">
    <property type="entry name" value="TWO-COMPONENT RESPONSE REGULATOR"/>
    <property type="match status" value="1"/>
</dbReference>
<name>A0A2N5J3S6_9BIFI</name>
<dbReference type="GO" id="GO:0003677">
    <property type="term" value="F:DNA binding"/>
    <property type="evidence" value="ECO:0007669"/>
    <property type="project" value="UniProtKB-KW"/>
</dbReference>
<evidence type="ECO:0000256" key="3">
    <source>
        <dbReference type="PROSITE-ProRule" id="PRU00169"/>
    </source>
</evidence>
<dbReference type="SMART" id="SM00421">
    <property type="entry name" value="HTH_LUXR"/>
    <property type="match status" value="1"/>
</dbReference>
<evidence type="ECO:0000256" key="1">
    <source>
        <dbReference type="ARBA" id="ARBA00022553"/>
    </source>
</evidence>
<keyword evidence="2 6" id="KW-0238">DNA-binding</keyword>
<gene>
    <name evidence="6" type="ORF">Uis4E_1025</name>
</gene>
<dbReference type="InterPro" id="IPR039420">
    <property type="entry name" value="WalR-like"/>
</dbReference>
<evidence type="ECO:0000256" key="2">
    <source>
        <dbReference type="ARBA" id="ARBA00023125"/>
    </source>
</evidence>
<feature type="domain" description="HTH luxR-type" evidence="4">
    <location>
        <begin position="164"/>
        <end position="229"/>
    </location>
</feature>
<evidence type="ECO:0000259" key="4">
    <source>
        <dbReference type="PROSITE" id="PS50043"/>
    </source>
</evidence>
<organism evidence="6 7">
    <name type="scientific">Bifidobacterium parmae</name>
    <dbReference type="NCBI Taxonomy" id="361854"/>
    <lineage>
        <taxon>Bacteria</taxon>
        <taxon>Bacillati</taxon>
        <taxon>Actinomycetota</taxon>
        <taxon>Actinomycetes</taxon>
        <taxon>Bifidobacteriales</taxon>
        <taxon>Bifidobacteriaceae</taxon>
        <taxon>Bifidobacterium</taxon>
    </lineage>
</organism>
<dbReference type="PRINTS" id="PR00038">
    <property type="entry name" value="HTHLUXR"/>
</dbReference>
<dbReference type="Proteomes" id="UP000235034">
    <property type="component" value="Unassembled WGS sequence"/>
</dbReference>
<dbReference type="SUPFAM" id="SSF46894">
    <property type="entry name" value="C-terminal effector domain of the bipartite response regulators"/>
    <property type="match status" value="1"/>
</dbReference>
<dbReference type="GO" id="GO:0006355">
    <property type="term" value="P:regulation of DNA-templated transcription"/>
    <property type="evidence" value="ECO:0007669"/>
    <property type="project" value="InterPro"/>
</dbReference>
<reference evidence="6 7" key="1">
    <citation type="submission" date="2017-07" db="EMBL/GenBank/DDBJ databases">
        <title>Bifidobacterium novel species.</title>
        <authorList>
            <person name="Lugli G.A."/>
            <person name="Milani C."/>
            <person name="Duranti S."/>
            <person name="Mangifesta M."/>
        </authorList>
    </citation>
    <scope>NUCLEOTIDE SEQUENCE [LARGE SCALE GENOMIC DNA]</scope>
    <source>
        <strain evidence="6 7">77</strain>
    </source>
</reference>
<dbReference type="InterPro" id="IPR011006">
    <property type="entry name" value="CheY-like_superfamily"/>
</dbReference>
<dbReference type="PROSITE" id="PS50110">
    <property type="entry name" value="RESPONSE_REGULATORY"/>
    <property type="match status" value="1"/>
</dbReference>
<dbReference type="EMBL" id="NMWT01000011">
    <property type="protein sequence ID" value="PLS28882.1"/>
    <property type="molecule type" value="Genomic_DNA"/>
</dbReference>
<dbReference type="Pfam" id="PF00072">
    <property type="entry name" value="Response_reg"/>
    <property type="match status" value="1"/>
</dbReference>
<dbReference type="Gene3D" id="3.40.50.2300">
    <property type="match status" value="1"/>
</dbReference>
<dbReference type="RefSeq" id="WP_165784859.1">
    <property type="nucleotide sequence ID" value="NZ_NMWT01000011.1"/>
</dbReference>
<dbReference type="InterPro" id="IPR058245">
    <property type="entry name" value="NreC/VraR/RcsB-like_REC"/>
</dbReference>
<evidence type="ECO:0000313" key="7">
    <source>
        <dbReference type="Proteomes" id="UP000235034"/>
    </source>
</evidence>
<dbReference type="CDD" id="cd17535">
    <property type="entry name" value="REC_NarL-like"/>
    <property type="match status" value="1"/>
</dbReference>
<dbReference type="SUPFAM" id="SSF52172">
    <property type="entry name" value="CheY-like"/>
    <property type="match status" value="1"/>
</dbReference>
<dbReference type="GO" id="GO:0000160">
    <property type="term" value="P:phosphorelay signal transduction system"/>
    <property type="evidence" value="ECO:0007669"/>
    <property type="project" value="InterPro"/>
</dbReference>
<dbReference type="AlphaFoldDB" id="A0A2N5J3S6"/>
<keyword evidence="1 3" id="KW-0597">Phosphoprotein</keyword>
<feature type="domain" description="Response regulatory" evidence="5">
    <location>
        <begin position="18"/>
        <end position="136"/>
    </location>
</feature>
<protein>
    <submittedName>
        <fullName evidence="6">DNA-binding response regulator</fullName>
    </submittedName>
</protein>
<dbReference type="PANTHER" id="PTHR43214:SF43">
    <property type="entry name" value="TWO-COMPONENT RESPONSE REGULATOR"/>
    <property type="match status" value="1"/>
</dbReference>
<evidence type="ECO:0000313" key="6">
    <source>
        <dbReference type="EMBL" id="PLS28882.1"/>
    </source>
</evidence>
<dbReference type="InterPro" id="IPR036388">
    <property type="entry name" value="WH-like_DNA-bd_sf"/>
</dbReference>
<accession>A0A2N5J3S6</accession>
<proteinExistence type="predicted"/>
<dbReference type="InterPro" id="IPR000792">
    <property type="entry name" value="Tscrpt_reg_LuxR_C"/>
</dbReference>